<comment type="caution">
    <text evidence="2">The sequence shown here is derived from an EMBL/GenBank/DDBJ whole genome shotgun (WGS) entry which is preliminary data.</text>
</comment>
<reference evidence="2 3" key="1">
    <citation type="submission" date="2016-11" db="EMBL/GenBank/DDBJ databases">
        <authorList>
            <person name="Kadnikov V."/>
            <person name="Nazina T."/>
        </authorList>
    </citation>
    <scope>NUCLEOTIDE SEQUENCE [LARGE SCALE GENOMIC DNA]</scope>
    <source>
        <strain evidence="2 3">1017</strain>
    </source>
</reference>
<sequence length="86" mass="9786">MTVFFTTYRPSKEMNAAKHDASKDSPGAMEASDHAFRQHSQGNNDKFFRKGKRFDKFGQPHISGPFHKAERGEEDDAADEFDIPHT</sequence>
<evidence type="ECO:0000313" key="3">
    <source>
        <dbReference type="Proteomes" id="UP000186030"/>
    </source>
</evidence>
<evidence type="ECO:0000256" key="1">
    <source>
        <dbReference type="SAM" id="MobiDB-lite"/>
    </source>
</evidence>
<dbReference type="Proteomes" id="UP000186030">
    <property type="component" value="Unassembled WGS sequence"/>
</dbReference>
<accession>A0A1Q5T750</accession>
<name>A0A1Q5T750_9BACL</name>
<feature type="compositionally biased region" description="Acidic residues" evidence="1">
    <location>
        <begin position="72"/>
        <end position="86"/>
    </location>
</feature>
<reference evidence="3" key="2">
    <citation type="submission" date="2017-01" db="EMBL/GenBank/DDBJ databases">
        <title>Genome sequencing and annotation of Geobacillus sp. 1017, a Hydrocarbon-Oxidizing Thermophilic Bacterium Isolated from a Heavy Oil Reservoir (China).</title>
        <authorList>
            <person name="Kadnikov V.V."/>
            <person name="Mardanov A.V."/>
            <person name="Poltaraus A.B."/>
            <person name="Sokolova D.S."/>
            <person name="Semenova E.M."/>
            <person name="Ravin N.V."/>
            <person name="Tourova T.P."/>
            <person name="Nazina T.N."/>
        </authorList>
    </citation>
    <scope>NUCLEOTIDE SEQUENCE [LARGE SCALE GENOMIC DNA]</scope>
    <source>
        <strain evidence="3">1017</strain>
    </source>
</reference>
<feature type="compositionally biased region" description="Basic and acidic residues" evidence="1">
    <location>
        <begin position="14"/>
        <end position="23"/>
    </location>
</feature>
<feature type="region of interest" description="Disordered" evidence="1">
    <location>
        <begin position="14"/>
        <end position="86"/>
    </location>
</feature>
<proteinExistence type="predicted"/>
<organism evidence="2 3">
    <name type="scientific">Geobacillus proteiniphilus</name>
    <dbReference type="NCBI Taxonomy" id="860353"/>
    <lineage>
        <taxon>Bacteria</taxon>
        <taxon>Bacillati</taxon>
        <taxon>Bacillota</taxon>
        <taxon>Bacilli</taxon>
        <taxon>Bacillales</taxon>
        <taxon>Anoxybacillaceae</taxon>
        <taxon>Geobacillus</taxon>
    </lineage>
</organism>
<protein>
    <submittedName>
        <fullName evidence="2">Uncharacterized protein</fullName>
    </submittedName>
</protein>
<dbReference type="AlphaFoldDB" id="A0A1Q5T750"/>
<gene>
    <name evidence="2" type="ORF">BRO54_0700</name>
</gene>
<dbReference type="EMBL" id="MQMG01000005">
    <property type="protein sequence ID" value="OKO96070.1"/>
    <property type="molecule type" value="Genomic_DNA"/>
</dbReference>
<evidence type="ECO:0000313" key="2">
    <source>
        <dbReference type="EMBL" id="OKO96070.1"/>
    </source>
</evidence>